<feature type="transmembrane region" description="Helical" evidence="7">
    <location>
        <begin position="246"/>
        <end position="271"/>
    </location>
</feature>
<feature type="transmembrane region" description="Helical" evidence="7">
    <location>
        <begin position="336"/>
        <end position="358"/>
    </location>
</feature>
<dbReference type="PANTHER" id="PTHR30482">
    <property type="entry name" value="HIGH-AFFINITY BRANCHED-CHAIN AMINO ACID TRANSPORT SYSTEM PERMEASE"/>
    <property type="match status" value="1"/>
</dbReference>
<evidence type="ECO:0000256" key="3">
    <source>
        <dbReference type="ARBA" id="ARBA00022692"/>
    </source>
</evidence>
<keyword evidence="9" id="KW-1185">Reference proteome</keyword>
<evidence type="ECO:0000256" key="1">
    <source>
        <dbReference type="ARBA" id="ARBA00004651"/>
    </source>
</evidence>
<dbReference type="InterPro" id="IPR001851">
    <property type="entry name" value="ABC_transp_permease"/>
</dbReference>
<dbReference type="RefSeq" id="WP_092378828.1">
    <property type="nucleotide sequence ID" value="NZ_BOPI01000001.1"/>
</dbReference>
<keyword evidence="2" id="KW-1003">Cell membrane</keyword>
<feature type="transmembrane region" description="Helical" evidence="7">
    <location>
        <begin position="283"/>
        <end position="308"/>
    </location>
</feature>
<dbReference type="CDD" id="cd06581">
    <property type="entry name" value="TM_PBP1_LivM_like"/>
    <property type="match status" value="1"/>
</dbReference>
<gene>
    <name evidence="8" type="ORF">SAMN05443287_103539</name>
</gene>
<proteinExistence type="predicted"/>
<dbReference type="InterPro" id="IPR043428">
    <property type="entry name" value="LivM-like"/>
</dbReference>
<dbReference type="GO" id="GO:0015658">
    <property type="term" value="F:branched-chain amino acid transmembrane transporter activity"/>
    <property type="evidence" value="ECO:0007669"/>
    <property type="project" value="InterPro"/>
</dbReference>
<evidence type="ECO:0000313" key="8">
    <source>
        <dbReference type="EMBL" id="SEJ25920.1"/>
    </source>
</evidence>
<dbReference type="STRING" id="1144548.SAMN05443287_103539"/>
<reference evidence="9" key="1">
    <citation type="submission" date="2016-10" db="EMBL/GenBank/DDBJ databases">
        <authorList>
            <person name="Varghese N."/>
            <person name="Submissions S."/>
        </authorList>
    </citation>
    <scope>NUCLEOTIDE SEQUENCE [LARGE SCALE GENOMIC DNA]</scope>
    <source>
        <strain evidence="9">CGMCC 4.7038</strain>
    </source>
</reference>
<evidence type="ECO:0000256" key="7">
    <source>
        <dbReference type="SAM" id="Phobius"/>
    </source>
</evidence>
<feature type="transmembrane region" description="Helical" evidence="7">
    <location>
        <begin position="97"/>
        <end position="116"/>
    </location>
</feature>
<organism evidence="8 9">
    <name type="scientific">Micromonospora phaseoli</name>
    <dbReference type="NCBI Taxonomy" id="1144548"/>
    <lineage>
        <taxon>Bacteria</taxon>
        <taxon>Bacillati</taxon>
        <taxon>Actinomycetota</taxon>
        <taxon>Actinomycetes</taxon>
        <taxon>Micromonosporales</taxon>
        <taxon>Micromonosporaceae</taxon>
        <taxon>Micromonospora</taxon>
    </lineage>
</organism>
<sequence>MTEVKSPEVPAPPAAVPDELTPGDGRLHRIRPFLPLAVLAVALILPYSTLHLPGIFEGALNSPGTLQLLAVCLVFGGLAAGYDLLFGRTGMLSFGHALYFAAGVYGTDILITRAGLPLWQAAPLAIVGGAILAGLLGAVALRTVGIAFAMVTLAFAQVGAILVARDFGGLTGGEEGLPLDVTGLPDALVGVTNTVNLYWLALAYLVVVVFVVHRVSGSPTGRVLAGLRDDERRIGVLGLDPYRFKLVAFTLAGGLAAAGGAVYCLIVGGASPHITSSELTLSLLVMVVLGGPGTRWGPVLGGILYMYLDHRLVSFGSSDAVDALPAFLSRPLSQPLFVLGTVFILAVYFFPGGLASLAPRLSLLRNSLRLPTRRER</sequence>
<evidence type="ECO:0000313" key="9">
    <source>
        <dbReference type="Proteomes" id="UP000198707"/>
    </source>
</evidence>
<dbReference type="Proteomes" id="UP000198707">
    <property type="component" value="Unassembled WGS sequence"/>
</dbReference>
<feature type="transmembrane region" description="Helical" evidence="7">
    <location>
        <begin position="122"/>
        <end position="141"/>
    </location>
</feature>
<keyword evidence="3 7" id="KW-0812">Transmembrane</keyword>
<feature type="transmembrane region" description="Helical" evidence="7">
    <location>
        <begin position="187"/>
        <end position="212"/>
    </location>
</feature>
<dbReference type="OrthoDB" id="9814461at2"/>
<feature type="region of interest" description="Disordered" evidence="6">
    <location>
        <begin position="1"/>
        <end position="22"/>
    </location>
</feature>
<comment type="subcellular location">
    <subcellularLocation>
        <location evidence="1">Cell membrane</location>
        <topology evidence="1">Multi-pass membrane protein</topology>
    </subcellularLocation>
</comment>
<dbReference type="Pfam" id="PF02653">
    <property type="entry name" value="BPD_transp_2"/>
    <property type="match status" value="1"/>
</dbReference>
<evidence type="ECO:0000256" key="4">
    <source>
        <dbReference type="ARBA" id="ARBA00022989"/>
    </source>
</evidence>
<dbReference type="AlphaFoldDB" id="A0A1H6XM64"/>
<accession>A0A1H6XM64</accession>
<dbReference type="PANTHER" id="PTHR30482:SF17">
    <property type="entry name" value="ABC TRANSPORTER ATP-BINDING PROTEIN"/>
    <property type="match status" value="1"/>
</dbReference>
<dbReference type="EMBL" id="FNYV01000003">
    <property type="protein sequence ID" value="SEJ25920.1"/>
    <property type="molecule type" value="Genomic_DNA"/>
</dbReference>
<dbReference type="GO" id="GO:0005886">
    <property type="term" value="C:plasma membrane"/>
    <property type="evidence" value="ECO:0007669"/>
    <property type="project" value="UniProtKB-SubCell"/>
</dbReference>
<keyword evidence="5 7" id="KW-0472">Membrane</keyword>
<protein>
    <submittedName>
        <fullName evidence="8">Branched-chain amino acid transport system permease protein</fullName>
    </submittedName>
</protein>
<name>A0A1H6XM64_9ACTN</name>
<feature type="transmembrane region" description="Helical" evidence="7">
    <location>
        <begin position="33"/>
        <end position="52"/>
    </location>
</feature>
<evidence type="ECO:0000256" key="5">
    <source>
        <dbReference type="ARBA" id="ARBA00023136"/>
    </source>
</evidence>
<evidence type="ECO:0000256" key="2">
    <source>
        <dbReference type="ARBA" id="ARBA00022475"/>
    </source>
</evidence>
<feature type="transmembrane region" description="Helical" evidence="7">
    <location>
        <begin position="64"/>
        <end position="85"/>
    </location>
</feature>
<keyword evidence="4 7" id="KW-1133">Transmembrane helix</keyword>
<evidence type="ECO:0000256" key="6">
    <source>
        <dbReference type="SAM" id="MobiDB-lite"/>
    </source>
</evidence>